<dbReference type="SUPFAM" id="SSF52540">
    <property type="entry name" value="P-loop containing nucleoside triphosphate hydrolases"/>
    <property type="match status" value="2"/>
</dbReference>
<evidence type="ECO:0000256" key="4">
    <source>
        <dbReference type="ARBA" id="ARBA00022840"/>
    </source>
</evidence>
<accession>A0A8H3TW23</accession>
<organism evidence="10 11">
    <name type="scientific">Naganishia liquefaciens</name>
    <dbReference type="NCBI Taxonomy" id="104408"/>
    <lineage>
        <taxon>Eukaryota</taxon>
        <taxon>Fungi</taxon>
        <taxon>Dikarya</taxon>
        <taxon>Basidiomycota</taxon>
        <taxon>Agaricomycotina</taxon>
        <taxon>Tremellomycetes</taxon>
        <taxon>Filobasidiales</taxon>
        <taxon>Filobasidiaceae</taxon>
        <taxon>Naganishia</taxon>
    </lineage>
</organism>
<dbReference type="Pfam" id="PF07724">
    <property type="entry name" value="AAA_2"/>
    <property type="match status" value="1"/>
</dbReference>
<dbReference type="GO" id="GO:0070370">
    <property type="term" value="P:cellular heat acclimation"/>
    <property type="evidence" value="ECO:0007669"/>
    <property type="project" value="TreeGrafter"/>
</dbReference>
<comment type="caution">
    <text evidence="10">The sequence shown here is derived from an EMBL/GenBank/DDBJ whole genome shotgun (WGS) entry which is preliminary data.</text>
</comment>
<evidence type="ECO:0000313" key="11">
    <source>
        <dbReference type="Proteomes" id="UP000620104"/>
    </source>
</evidence>
<protein>
    <recommendedName>
        <fullName evidence="9">Clp R domain-containing protein</fullName>
    </recommendedName>
</protein>
<dbReference type="GO" id="GO:0043335">
    <property type="term" value="P:protein unfolding"/>
    <property type="evidence" value="ECO:0007669"/>
    <property type="project" value="TreeGrafter"/>
</dbReference>
<dbReference type="SMART" id="SM01086">
    <property type="entry name" value="ClpB_D2-small"/>
    <property type="match status" value="1"/>
</dbReference>
<feature type="region of interest" description="Disordered" evidence="8">
    <location>
        <begin position="903"/>
        <end position="924"/>
    </location>
</feature>
<sequence>MSELNFTERAEQIVKQALSEAEEHGNSQVYPIHIAYALWEDKPTSEQNVGGSTPGGSGGAGAPTLFKGSMEKIGADTITFNRAMLRAINKLPSVHPPPQPPLSFSNHAHLVLRNAASIQKDQHDSYIAVDHLILALLKSVNDIPELKALFTDAKLDDRSIKRLEEEIKRARGNRRVDSKNAEAGFEALNKYAVDLTELAGQGKIDPVIGRDKEIRRVIAILCRRTKSNPVLIGEPGVGKTAVVEGLAQRIVARDVPVSLLGRLYSLDTGALMAGAKYKGEYEERIKGVLNEIEQKSNEGEGIILFIDEMHTIMQGKEASGGSSLGELLKPLLARGKIRCIGATTLAEYREYIEKDAALERRFAQVIVEEPSVPDTISILRGIKEKYETHHGCRITDAALVAAAQLAKQYLPSRRLPDSAIDCLDEAATNVRVQRETRPEAIDILERKKLSLQVEIHALEREKDEASKERLAVAQKALADVEDELGPKLQEYENEKNAADRINDLRRKIDELKAKADEAERRYQIDEVAAIRYEALPRRQKELNDLEAQEKEKQAEGRSGGIVNPENIAEVVSRWTGIPVTSLQQSEKEKLLKMEKILGKSIVGQPEAISAVANAIRLNRSGLSDANKPIASFMLVGPSGTGKTALARAVAKFMFNSEDAMLRLDCSEFSEKHSVSRLIGAQPGYIGYQQGGQLTEHIRRKPYTLILLDEIEKASREFVLLFLQVMDNGKLTSAAGTVVDFRNTILMYTSNLGASYLTEAGEGEIKPETKELVNGAIQRHFPPEFINRLDQIIFYRSLSRADIHKIVSIRISEIQDRIKKNGKKIKLAVDEPAIDWLAAAGYSPIYGARPLSRTIQQEILNPLSRMILQNRIRDGETARITTDAQRNRIVVIPNHDAEVELMDDDDMDSVETDDEDDDMIVEEMD</sequence>
<dbReference type="GO" id="GO:0005524">
    <property type="term" value="F:ATP binding"/>
    <property type="evidence" value="ECO:0007669"/>
    <property type="project" value="UniProtKB-KW"/>
</dbReference>
<dbReference type="PROSITE" id="PS51903">
    <property type="entry name" value="CLP_R"/>
    <property type="match status" value="1"/>
</dbReference>
<feature type="coiled-coil region" evidence="7">
    <location>
        <begin position="153"/>
        <end position="180"/>
    </location>
</feature>
<dbReference type="GO" id="GO:0051082">
    <property type="term" value="F:unfolded protein binding"/>
    <property type="evidence" value="ECO:0007669"/>
    <property type="project" value="TreeGrafter"/>
</dbReference>
<dbReference type="Pfam" id="PF00004">
    <property type="entry name" value="AAA"/>
    <property type="match status" value="1"/>
</dbReference>
<dbReference type="GO" id="GO:0042026">
    <property type="term" value="P:protein refolding"/>
    <property type="evidence" value="ECO:0007669"/>
    <property type="project" value="TreeGrafter"/>
</dbReference>
<dbReference type="CDD" id="cd19499">
    <property type="entry name" value="RecA-like_ClpB_Hsp104-like"/>
    <property type="match status" value="1"/>
</dbReference>
<evidence type="ECO:0000256" key="3">
    <source>
        <dbReference type="ARBA" id="ARBA00022741"/>
    </source>
</evidence>
<dbReference type="Proteomes" id="UP000620104">
    <property type="component" value="Unassembled WGS sequence"/>
</dbReference>
<feature type="region of interest" description="Disordered" evidence="8">
    <location>
        <begin position="44"/>
        <end position="65"/>
    </location>
</feature>
<dbReference type="CDD" id="cd00009">
    <property type="entry name" value="AAA"/>
    <property type="match status" value="1"/>
</dbReference>
<dbReference type="InterPro" id="IPR028299">
    <property type="entry name" value="ClpA/B_CS2"/>
</dbReference>
<name>A0A8H3TW23_9TREE</name>
<feature type="compositionally biased region" description="Gly residues" evidence="8">
    <location>
        <begin position="52"/>
        <end position="61"/>
    </location>
</feature>
<reference evidence="10" key="1">
    <citation type="submission" date="2020-07" db="EMBL/GenBank/DDBJ databases">
        <title>Draft Genome Sequence of a Deep-Sea Yeast, Naganishia (Cryptococcus) liquefaciens strain N6.</title>
        <authorList>
            <person name="Han Y.W."/>
            <person name="Kajitani R."/>
            <person name="Morimoto H."/>
            <person name="Parhat M."/>
            <person name="Tsubouchi H."/>
            <person name="Bakenova O."/>
            <person name="Ogata M."/>
            <person name="Argunhan B."/>
            <person name="Aoki R."/>
            <person name="Kajiwara S."/>
            <person name="Itoh T."/>
            <person name="Iwasaki H."/>
        </authorList>
    </citation>
    <scope>NUCLEOTIDE SEQUENCE</scope>
    <source>
        <strain evidence="10">N6</strain>
    </source>
</reference>
<evidence type="ECO:0000259" key="9">
    <source>
        <dbReference type="PROSITE" id="PS51903"/>
    </source>
</evidence>
<keyword evidence="4" id="KW-0067">ATP-binding</keyword>
<comment type="similarity">
    <text evidence="1">Belongs to the ClpA/ClpB family.</text>
</comment>
<dbReference type="SUPFAM" id="SSF81923">
    <property type="entry name" value="Double Clp-N motif"/>
    <property type="match status" value="1"/>
</dbReference>
<dbReference type="InterPro" id="IPR003959">
    <property type="entry name" value="ATPase_AAA_core"/>
</dbReference>
<dbReference type="InterPro" id="IPR003593">
    <property type="entry name" value="AAA+_ATPase"/>
</dbReference>
<evidence type="ECO:0000256" key="1">
    <source>
        <dbReference type="ARBA" id="ARBA00008675"/>
    </source>
</evidence>
<dbReference type="InterPro" id="IPR027417">
    <property type="entry name" value="P-loop_NTPase"/>
</dbReference>
<dbReference type="PANTHER" id="PTHR11638">
    <property type="entry name" value="ATP-DEPENDENT CLP PROTEASE"/>
    <property type="match status" value="1"/>
</dbReference>
<dbReference type="OrthoDB" id="47330at2759"/>
<dbReference type="AlphaFoldDB" id="A0A8H3TW23"/>
<dbReference type="Gene3D" id="1.10.1780.10">
    <property type="entry name" value="Clp, N-terminal domain"/>
    <property type="match status" value="1"/>
</dbReference>
<keyword evidence="7" id="KW-0175">Coiled coil</keyword>
<dbReference type="GO" id="GO:0016887">
    <property type="term" value="F:ATP hydrolysis activity"/>
    <property type="evidence" value="ECO:0007669"/>
    <property type="project" value="InterPro"/>
</dbReference>
<evidence type="ECO:0000256" key="2">
    <source>
        <dbReference type="ARBA" id="ARBA00022737"/>
    </source>
</evidence>
<evidence type="ECO:0000313" key="10">
    <source>
        <dbReference type="EMBL" id="GHJ87810.1"/>
    </source>
</evidence>
<feature type="domain" description="Clp R" evidence="9">
    <location>
        <begin position="1"/>
        <end position="173"/>
    </location>
</feature>
<dbReference type="Gene3D" id="3.40.50.300">
    <property type="entry name" value="P-loop containing nucleotide triphosphate hydrolases"/>
    <property type="match status" value="3"/>
</dbReference>
<feature type="coiled-coil region" evidence="7">
    <location>
        <begin position="441"/>
        <end position="555"/>
    </location>
</feature>
<dbReference type="FunFam" id="3.40.50.300:FF:000025">
    <property type="entry name" value="ATP-dependent Clp protease subunit"/>
    <property type="match status" value="1"/>
</dbReference>
<dbReference type="Pfam" id="PF17871">
    <property type="entry name" value="AAA_lid_9"/>
    <property type="match status" value="1"/>
</dbReference>
<evidence type="ECO:0000256" key="5">
    <source>
        <dbReference type="ARBA" id="ARBA00023186"/>
    </source>
</evidence>
<dbReference type="InterPro" id="IPR036628">
    <property type="entry name" value="Clp_N_dom_sf"/>
</dbReference>
<proteinExistence type="inferred from homology"/>
<dbReference type="InterPro" id="IPR004176">
    <property type="entry name" value="Clp_R_N"/>
</dbReference>
<dbReference type="EMBL" id="BLZA01000023">
    <property type="protein sequence ID" value="GHJ87810.1"/>
    <property type="molecule type" value="Genomic_DNA"/>
</dbReference>
<dbReference type="FunFam" id="3.40.50.300:FF:000120">
    <property type="entry name" value="ATP-dependent chaperone ClpB"/>
    <property type="match status" value="1"/>
</dbReference>
<keyword evidence="11" id="KW-1185">Reference proteome</keyword>
<dbReference type="InterPro" id="IPR019489">
    <property type="entry name" value="Clp_ATPase_C"/>
</dbReference>
<dbReference type="PROSITE" id="PS00871">
    <property type="entry name" value="CLPAB_2"/>
    <property type="match status" value="1"/>
</dbReference>
<keyword evidence="3" id="KW-0547">Nucleotide-binding</keyword>
<dbReference type="PANTHER" id="PTHR11638:SF18">
    <property type="entry name" value="HEAT SHOCK PROTEIN 104"/>
    <property type="match status" value="1"/>
</dbReference>
<dbReference type="PRINTS" id="PR00300">
    <property type="entry name" value="CLPPROTEASEA"/>
</dbReference>
<dbReference type="GO" id="GO:0051087">
    <property type="term" value="F:protein-folding chaperone binding"/>
    <property type="evidence" value="ECO:0007669"/>
    <property type="project" value="TreeGrafter"/>
</dbReference>
<dbReference type="SMART" id="SM00382">
    <property type="entry name" value="AAA"/>
    <property type="match status" value="2"/>
</dbReference>
<dbReference type="Pfam" id="PF10431">
    <property type="entry name" value="ClpB_D2-small"/>
    <property type="match status" value="1"/>
</dbReference>
<dbReference type="InterPro" id="IPR050130">
    <property type="entry name" value="ClpA_ClpB"/>
</dbReference>
<dbReference type="InterPro" id="IPR001270">
    <property type="entry name" value="ClpA/B"/>
</dbReference>
<evidence type="ECO:0000256" key="6">
    <source>
        <dbReference type="PROSITE-ProRule" id="PRU01251"/>
    </source>
</evidence>
<evidence type="ECO:0000256" key="7">
    <source>
        <dbReference type="SAM" id="Coils"/>
    </source>
</evidence>
<dbReference type="GO" id="GO:0005829">
    <property type="term" value="C:cytosol"/>
    <property type="evidence" value="ECO:0007669"/>
    <property type="project" value="TreeGrafter"/>
</dbReference>
<keyword evidence="2 6" id="KW-0677">Repeat</keyword>
<dbReference type="Pfam" id="PF02861">
    <property type="entry name" value="Clp_N"/>
    <property type="match status" value="1"/>
</dbReference>
<gene>
    <name evidence="10" type="ORF">NliqN6_4212</name>
</gene>
<dbReference type="FunFam" id="3.40.50.300:FF:000010">
    <property type="entry name" value="Chaperone clpB 1, putative"/>
    <property type="match status" value="1"/>
</dbReference>
<evidence type="ECO:0000256" key="8">
    <source>
        <dbReference type="SAM" id="MobiDB-lite"/>
    </source>
</evidence>
<keyword evidence="5" id="KW-0143">Chaperone</keyword>
<dbReference type="InterPro" id="IPR041546">
    <property type="entry name" value="ClpA/ClpB_AAA_lid"/>
</dbReference>
<dbReference type="Gene3D" id="1.10.8.60">
    <property type="match status" value="1"/>
</dbReference>